<gene>
    <name evidence="2" type="ORF">EK386_10415</name>
</gene>
<dbReference type="GO" id="GO:0035438">
    <property type="term" value="F:cyclic-di-GMP binding"/>
    <property type="evidence" value="ECO:0007669"/>
    <property type="project" value="InterPro"/>
</dbReference>
<name>A0A3S0R6E4_9BACI</name>
<evidence type="ECO:0000259" key="1">
    <source>
        <dbReference type="Pfam" id="PF07238"/>
    </source>
</evidence>
<protein>
    <submittedName>
        <fullName evidence="2">PilZ domain-containing protein</fullName>
    </submittedName>
</protein>
<dbReference type="Proteomes" id="UP000287910">
    <property type="component" value="Unassembled WGS sequence"/>
</dbReference>
<dbReference type="Gene3D" id="2.40.10.220">
    <property type="entry name" value="predicted glycosyltransferase like domains"/>
    <property type="match status" value="1"/>
</dbReference>
<dbReference type="EMBL" id="RYYR01000011">
    <property type="protein sequence ID" value="RUL52256.1"/>
    <property type="molecule type" value="Genomic_DNA"/>
</dbReference>
<dbReference type="AlphaFoldDB" id="A0A3S0R6E4"/>
<proteinExistence type="predicted"/>
<organism evidence="2 3">
    <name type="scientific">Lysinibacillus antri</name>
    <dbReference type="NCBI Taxonomy" id="2498145"/>
    <lineage>
        <taxon>Bacteria</taxon>
        <taxon>Bacillati</taxon>
        <taxon>Bacillota</taxon>
        <taxon>Bacilli</taxon>
        <taxon>Bacillales</taxon>
        <taxon>Bacillaceae</taxon>
        <taxon>Lysinibacillus</taxon>
    </lineage>
</organism>
<keyword evidence="3" id="KW-1185">Reference proteome</keyword>
<dbReference type="Pfam" id="PF07238">
    <property type="entry name" value="PilZ"/>
    <property type="match status" value="1"/>
</dbReference>
<feature type="domain" description="PilZ" evidence="1">
    <location>
        <begin position="36"/>
        <end position="110"/>
    </location>
</feature>
<comment type="caution">
    <text evidence="2">The sequence shown here is derived from an EMBL/GenBank/DDBJ whole genome shotgun (WGS) entry which is preliminary data.</text>
</comment>
<sequence length="123" mass="14016">MKYRRDEAFRFAFGEPIDALFQITKLDDKPVTTAQGKAQILDISPEGLRICSELNIPDVTSKTITLMISFTINDVSFDIEGIIVWKKMLATLPSYGIKLQLDHTLKTNIINQLKIYSKKQPKK</sequence>
<evidence type="ECO:0000313" key="3">
    <source>
        <dbReference type="Proteomes" id="UP000287910"/>
    </source>
</evidence>
<evidence type="ECO:0000313" key="2">
    <source>
        <dbReference type="EMBL" id="RUL52256.1"/>
    </source>
</evidence>
<accession>A0A3S0R6E4</accession>
<reference evidence="2 3" key="1">
    <citation type="submission" date="2018-12" db="EMBL/GenBank/DDBJ databases">
        <title>Lysinibacillus antri sp. nov., isolated from a cave soil.</title>
        <authorList>
            <person name="Narsing Rao M.P."/>
            <person name="Zhang H."/>
            <person name="Dong Z.-Y."/>
            <person name="Niu X.-K."/>
            <person name="Zhang K."/>
            <person name="Fang B.-Z."/>
            <person name="Kang Y.-Q."/>
            <person name="Xiao M."/>
            <person name="Li W.-J."/>
        </authorList>
    </citation>
    <scope>NUCLEOTIDE SEQUENCE [LARGE SCALE GENOMIC DNA]</scope>
    <source>
        <strain evidence="2 3">SYSU K30002</strain>
    </source>
</reference>
<dbReference type="RefSeq" id="WP_126659103.1">
    <property type="nucleotide sequence ID" value="NZ_RYYR01000011.1"/>
</dbReference>
<dbReference type="InterPro" id="IPR009875">
    <property type="entry name" value="PilZ_domain"/>
</dbReference>